<evidence type="ECO:0000313" key="2">
    <source>
        <dbReference type="Proteomes" id="UP001549320"/>
    </source>
</evidence>
<dbReference type="Proteomes" id="UP001549320">
    <property type="component" value="Unassembled WGS sequence"/>
</dbReference>
<organism evidence="1 2">
    <name type="scientific">Ottowia thiooxydans</name>
    <dbReference type="NCBI Taxonomy" id="219182"/>
    <lineage>
        <taxon>Bacteria</taxon>
        <taxon>Pseudomonadati</taxon>
        <taxon>Pseudomonadota</taxon>
        <taxon>Betaproteobacteria</taxon>
        <taxon>Burkholderiales</taxon>
        <taxon>Comamonadaceae</taxon>
        <taxon>Ottowia</taxon>
    </lineage>
</organism>
<dbReference type="EMBL" id="JBEPSH010000004">
    <property type="protein sequence ID" value="MET4577255.1"/>
    <property type="molecule type" value="Genomic_DNA"/>
</dbReference>
<keyword evidence="2" id="KW-1185">Reference proteome</keyword>
<gene>
    <name evidence="1" type="ORF">ABIE13_002366</name>
</gene>
<evidence type="ECO:0000313" key="1">
    <source>
        <dbReference type="EMBL" id="MET4577255.1"/>
    </source>
</evidence>
<sequence length="177" mass="19488">MQPDQAPADQAKTNAVDPAVADLRNQVKNLLKSRAMLMAALLDELEPEMGLQRAEALLRRVMHKRSEGAGKRFFSDCAPSNMTALRDRFIDFLPDHGGLFEIETQCDAGKLDLKFHTCPIKEAYEEAKLSPERMQVLLRIAGGGDVGLFEGAGFAIRNDTWAPGGQGCCHLHIQPKT</sequence>
<protein>
    <recommendedName>
        <fullName evidence="3">L-2-amino-thiazoline-4-carboxylic acid hydrolase</fullName>
    </recommendedName>
</protein>
<accession>A0ABV2Q8C6</accession>
<name>A0ABV2Q8C6_9BURK</name>
<dbReference type="InterPro" id="IPR026002">
    <property type="entry name" value="ATC_hydrolase-like"/>
</dbReference>
<comment type="caution">
    <text evidence="1">The sequence shown here is derived from an EMBL/GenBank/DDBJ whole genome shotgun (WGS) entry which is preliminary data.</text>
</comment>
<reference evidence="1 2" key="1">
    <citation type="submission" date="2024-06" db="EMBL/GenBank/DDBJ databases">
        <title>Sorghum-associated microbial communities from plants grown in Nebraska, USA.</title>
        <authorList>
            <person name="Schachtman D."/>
        </authorList>
    </citation>
    <scope>NUCLEOTIDE SEQUENCE [LARGE SCALE GENOMIC DNA]</scope>
    <source>
        <strain evidence="1 2">2709</strain>
    </source>
</reference>
<proteinExistence type="predicted"/>
<dbReference type="Pfam" id="PF14196">
    <property type="entry name" value="ATC_hydrolase"/>
    <property type="match status" value="1"/>
</dbReference>
<evidence type="ECO:0008006" key="3">
    <source>
        <dbReference type="Google" id="ProtNLM"/>
    </source>
</evidence>
<dbReference type="RefSeq" id="WP_354443473.1">
    <property type="nucleotide sequence ID" value="NZ_JBEPSH010000004.1"/>
</dbReference>